<evidence type="ECO:0000259" key="7">
    <source>
        <dbReference type="Pfam" id="PF00561"/>
    </source>
</evidence>
<dbReference type="Pfam" id="PF00561">
    <property type="entry name" value="Abhydrolase_1"/>
    <property type="match status" value="1"/>
</dbReference>
<keyword evidence="5" id="KW-0325">Glycoprotein</keyword>
<keyword evidence="3 6" id="KW-0442">Lipid degradation</keyword>
<dbReference type="PANTHER" id="PTHR11005">
    <property type="entry name" value="LYSOSOMAL ACID LIPASE-RELATED"/>
    <property type="match status" value="1"/>
</dbReference>
<reference evidence="9" key="1">
    <citation type="submission" date="2025-08" db="UniProtKB">
        <authorList>
            <consortium name="RefSeq"/>
        </authorList>
    </citation>
    <scope>IDENTIFICATION</scope>
    <source>
        <tissue evidence="9">Whole Larva</tissue>
    </source>
</reference>
<keyword evidence="2" id="KW-0732">Signal</keyword>
<comment type="similarity">
    <text evidence="1 6">Belongs to the AB hydrolase superfamily. Lipase family.</text>
</comment>
<name>A0ABM1MMA6_NICVS</name>
<evidence type="ECO:0000256" key="1">
    <source>
        <dbReference type="ARBA" id="ARBA00010701"/>
    </source>
</evidence>
<evidence type="ECO:0000256" key="4">
    <source>
        <dbReference type="ARBA" id="ARBA00023098"/>
    </source>
</evidence>
<feature type="non-terminal residue" evidence="9">
    <location>
        <position position="1"/>
    </location>
</feature>
<organism evidence="8 9">
    <name type="scientific">Nicrophorus vespilloides</name>
    <name type="common">Boreal carrion beetle</name>
    <dbReference type="NCBI Taxonomy" id="110193"/>
    <lineage>
        <taxon>Eukaryota</taxon>
        <taxon>Metazoa</taxon>
        <taxon>Ecdysozoa</taxon>
        <taxon>Arthropoda</taxon>
        <taxon>Hexapoda</taxon>
        <taxon>Insecta</taxon>
        <taxon>Pterygota</taxon>
        <taxon>Neoptera</taxon>
        <taxon>Endopterygota</taxon>
        <taxon>Coleoptera</taxon>
        <taxon>Polyphaga</taxon>
        <taxon>Staphyliniformia</taxon>
        <taxon>Silphidae</taxon>
        <taxon>Nicrophorinae</taxon>
        <taxon>Nicrophorus</taxon>
    </lineage>
</organism>
<dbReference type="PIRSF" id="PIRSF000862">
    <property type="entry name" value="Steryl_ester_lip"/>
    <property type="match status" value="1"/>
</dbReference>
<evidence type="ECO:0000256" key="6">
    <source>
        <dbReference type="PIRNR" id="PIRNR000862"/>
    </source>
</evidence>
<proteinExistence type="inferred from homology"/>
<protein>
    <recommendedName>
        <fullName evidence="6">Lipase</fullName>
    </recommendedName>
</protein>
<evidence type="ECO:0000256" key="3">
    <source>
        <dbReference type="ARBA" id="ARBA00022963"/>
    </source>
</evidence>
<dbReference type="InterPro" id="IPR029058">
    <property type="entry name" value="AB_hydrolase_fold"/>
</dbReference>
<accession>A0ABM1MMA6</accession>
<evidence type="ECO:0000256" key="2">
    <source>
        <dbReference type="ARBA" id="ARBA00022729"/>
    </source>
</evidence>
<evidence type="ECO:0000313" key="8">
    <source>
        <dbReference type="Proteomes" id="UP000695000"/>
    </source>
</evidence>
<gene>
    <name evidence="9" type="primary">LOC108562040</name>
</gene>
<sequence>DEIITADGYHVQNHIDIKTEDGYLLTLHRIPSGKNNSDIKRRPSVLLMHGLLGGSADWVSMGPEKSLAYLLADRGFDVWMGNARGTTWSRKHNVLDPDVDKQDYWNFSWHEIGYYDLPRLIDYILENTKSEQLFYVGHSQGTTSFYVMASERPEYNKKIKLAVSLAPVAYVENVKYRLYRLLSNFIQTAEWLMKRFNIYELFRYSEFYRFLALDACKDGNETEDTCKNLLSGGTGKDVEQINGTIIPVIASNSPSGASTKQFLHFLQGIKSGEFKQYDHGEFENLLKYKQKTPPSYNLTQITAPVALYYAKNDLKSDIIDVQRLTEELPNVVVKHLIEYEHFNHMDYLFAIDVVKFLYNDILNCMNMFT</sequence>
<dbReference type="GeneID" id="108562040"/>
<dbReference type="Proteomes" id="UP000695000">
    <property type="component" value="Unplaced"/>
</dbReference>
<feature type="domain" description="AB hydrolase-1" evidence="7">
    <location>
        <begin position="43"/>
        <end position="346"/>
    </location>
</feature>
<dbReference type="InterPro" id="IPR025483">
    <property type="entry name" value="Lipase_euk"/>
</dbReference>
<evidence type="ECO:0000313" key="9">
    <source>
        <dbReference type="RefSeq" id="XP_017775706.1"/>
    </source>
</evidence>
<evidence type="ECO:0000256" key="5">
    <source>
        <dbReference type="ARBA" id="ARBA00023180"/>
    </source>
</evidence>
<keyword evidence="6" id="KW-0378">Hydrolase</keyword>
<dbReference type="RefSeq" id="XP_017775706.1">
    <property type="nucleotide sequence ID" value="XM_017920217.1"/>
</dbReference>
<keyword evidence="8" id="KW-1185">Reference proteome</keyword>
<keyword evidence="4" id="KW-0443">Lipid metabolism</keyword>
<dbReference type="SUPFAM" id="SSF53474">
    <property type="entry name" value="alpha/beta-Hydrolases"/>
    <property type="match status" value="1"/>
</dbReference>
<dbReference type="Gene3D" id="3.40.50.1820">
    <property type="entry name" value="alpha/beta hydrolase"/>
    <property type="match status" value="1"/>
</dbReference>
<dbReference type="InterPro" id="IPR000073">
    <property type="entry name" value="AB_hydrolase_1"/>
</dbReference>